<name>A0A0F9RUJ0_9ZZZZ</name>
<accession>A0A0F9RUJ0</accession>
<comment type="caution">
    <text evidence="1">The sequence shown here is derived from an EMBL/GenBank/DDBJ whole genome shotgun (WGS) entry which is preliminary data.</text>
</comment>
<gene>
    <name evidence="1" type="ORF">LCGC14_0535080</name>
</gene>
<dbReference type="AlphaFoldDB" id="A0A0F9RUJ0"/>
<organism evidence="1">
    <name type="scientific">marine sediment metagenome</name>
    <dbReference type="NCBI Taxonomy" id="412755"/>
    <lineage>
        <taxon>unclassified sequences</taxon>
        <taxon>metagenomes</taxon>
        <taxon>ecological metagenomes</taxon>
    </lineage>
</organism>
<dbReference type="EMBL" id="LAZR01000704">
    <property type="protein sequence ID" value="KKN60130.1"/>
    <property type="molecule type" value="Genomic_DNA"/>
</dbReference>
<evidence type="ECO:0000313" key="1">
    <source>
        <dbReference type="EMBL" id="KKN60130.1"/>
    </source>
</evidence>
<reference evidence="1" key="1">
    <citation type="journal article" date="2015" name="Nature">
        <title>Complex archaea that bridge the gap between prokaryotes and eukaryotes.</title>
        <authorList>
            <person name="Spang A."/>
            <person name="Saw J.H."/>
            <person name="Jorgensen S.L."/>
            <person name="Zaremba-Niedzwiedzka K."/>
            <person name="Martijn J."/>
            <person name="Lind A.E."/>
            <person name="van Eijk R."/>
            <person name="Schleper C."/>
            <person name="Guy L."/>
            <person name="Ettema T.J."/>
        </authorList>
    </citation>
    <scope>NUCLEOTIDE SEQUENCE</scope>
</reference>
<proteinExistence type="predicted"/>
<sequence length="179" mass="20173">MKRIDVTIEGNSPLLMHSAHSMQAQTAKRNPAKQYNAKEDAENAAYRMKDGTLFVPARAIKGCMVNASSWTKFGKLSAKPIIAGSTHIEPSEVSLGTKDYEIDLRPVVVQRARIIRARPRLDSWKLKFQIIYNDDVIQQTEILKNILEEAGQRIGLLDNRPQKYGDNGTFKVTSFKEVN</sequence>
<protein>
    <submittedName>
        <fullName evidence="1">Uncharacterized protein</fullName>
    </submittedName>
</protein>